<dbReference type="InterPro" id="IPR020946">
    <property type="entry name" value="Flavin_mOase-like"/>
</dbReference>
<feature type="non-terminal residue" evidence="24">
    <location>
        <position position="509"/>
    </location>
</feature>
<proteinExistence type="inferred from homology"/>
<evidence type="ECO:0000256" key="19">
    <source>
        <dbReference type="ARBA" id="ARBA00045957"/>
    </source>
</evidence>
<keyword evidence="10" id="KW-1133">Transmembrane helix</keyword>
<dbReference type="Pfam" id="PF00743">
    <property type="entry name" value="FMO-like"/>
    <property type="match status" value="1"/>
</dbReference>
<comment type="function">
    <text evidence="19">Broad spectrum monooxygenase that catalyzes the oxygenation of a wide variety of nitrogen- and sulfur-containing compounds including xenobiotics. Catalyzes the S-oxygenation of hypotaurine to produce taurine, an organic osmolyte involved in cell volume regulation as well as a variety of cytoprotective and developmental processes. In vitro, catalyzes the N-oxygenation of trimethylamine (TMA) to produce trimethylamine N-oxide (TMAO) and could therefore participate to the detoxification of this compound that is generated by the action of gut microbiota from dietary precursors such as choline, choline containing compounds, betaine or L-carnitine.</text>
</comment>
<accession>A0A093CJM8</accession>
<evidence type="ECO:0000256" key="6">
    <source>
        <dbReference type="ARBA" id="ARBA00022692"/>
    </source>
</evidence>
<evidence type="ECO:0000256" key="15">
    <source>
        <dbReference type="ARBA" id="ARBA00034528"/>
    </source>
</evidence>
<name>A0A093CJM8_9AVES</name>
<dbReference type="GO" id="GO:0004499">
    <property type="term" value="F:N,N-dimethylaniline monooxygenase activity"/>
    <property type="evidence" value="ECO:0007669"/>
    <property type="project" value="InterPro"/>
</dbReference>
<keyword evidence="11" id="KW-0560">Oxidoreductase</keyword>
<evidence type="ECO:0000256" key="8">
    <source>
        <dbReference type="ARBA" id="ARBA00022827"/>
    </source>
</evidence>
<comment type="similarity">
    <text evidence="3">Belongs to the FMO family.</text>
</comment>
<dbReference type="FunFam" id="3.50.50.60:FF:000159">
    <property type="entry name" value="Dimethylaniline monooxygenase [N-oxide-forming]"/>
    <property type="match status" value="1"/>
</dbReference>
<dbReference type="GO" id="GO:0050660">
    <property type="term" value="F:flavin adenine dinucleotide binding"/>
    <property type="evidence" value="ECO:0007669"/>
    <property type="project" value="InterPro"/>
</dbReference>
<dbReference type="GO" id="GO:0005789">
    <property type="term" value="C:endoplasmic reticulum membrane"/>
    <property type="evidence" value="ECO:0007669"/>
    <property type="project" value="UniProtKB-SubCell"/>
</dbReference>
<evidence type="ECO:0000256" key="16">
    <source>
        <dbReference type="ARBA" id="ARBA00034536"/>
    </source>
</evidence>
<evidence type="ECO:0000256" key="20">
    <source>
        <dbReference type="ARBA" id="ARBA00047338"/>
    </source>
</evidence>
<evidence type="ECO:0000256" key="9">
    <source>
        <dbReference type="ARBA" id="ARBA00022857"/>
    </source>
</evidence>
<evidence type="ECO:0000256" key="1">
    <source>
        <dbReference type="ARBA" id="ARBA00001974"/>
    </source>
</evidence>
<sequence length="509" mass="57417">MVRRVAVIGAGVGGLASIKCCLDEGLEPTCFERSEDIGGLWRYTDSTDSRRVSVYPLLITNTSKEMSCFSDFPCPEDFPNFLPHSLLLEYYRMYAQHFDLLRHIHFKTTAVSVRKRPDFATSGQWEVVTETNGVQESHVFDAVMVCTGHYQEPYLPLASFPGIDTRFKGRYLHSQQYKDPEAFRGKRVLVVGIGNTGGDLAVQLSRVAAKVFLSARSSTLVFSRVSDHGFPFDMVKNTRFNHLVESLLPSALMKRIMFRQVNSWFNHANYGLASTKSSNVKRILNEELPFCLLCGTVVLKPKVKEFTETSALFDDGTTEENIDVVLFATGYVFPFSFLEESVRSQFDDNRSLYKRVFPPHLEKPTLAIIGLIQLTGSVMVGSEMQARWVTGIFAGWNKLPPTSRMMADVLKKKPLVKRNPSERENLKMSFISYTDEIASCAGVKPNVLRLLLTDPRLALAVFFGPCTPYQYRLMGRGKWSGARDAILTQWQRTLKPLRTRVVDDSSDGS</sequence>
<keyword evidence="8" id="KW-0274">FAD</keyword>
<dbReference type="AlphaFoldDB" id="A0A093CJM8"/>
<dbReference type="PRINTS" id="PR01121">
    <property type="entry name" value="FMOXYGENASE1"/>
</dbReference>
<comment type="catalytic activity">
    <reaction evidence="20">
        <text>hypotaurine + NADH + O2 + H(+) = taurine + NAD(+) + H2O</text>
        <dbReference type="Rhea" id="RHEA:74111"/>
        <dbReference type="ChEBI" id="CHEBI:15377"/>
        <dbReference type="ChEBI" id="CHEBI:15378"/>
        <dbReference type="ChEBI" id="CHEBI:15379"/>
        <dbReference type="ChEBI" id="CHEBI:57540"/>
        <dbReference type="ChEBI" id="CHEBI:57853"/>
        <dbReference type="ChEBI" id="CHEBI:57945"/>
        <dbReference type="ChEBI" id="CHEBI:507393"/>
        <dbReference type="EC" id="1.14.13.8"/>
    </reaction>
    <physiologicalReaction direction="left-to-right" evidence="20">
        <dbReference type="Rhea" id="RHEA:74112"/>
    </physiologicalReaction>
</comment>
<organism evidence="24 25">
    <name type="scientific">Pterocles gutturalis</name>
    <name type="common">yellow-throated sandgrouse</name>
    <dbReference type="NCBI Taxonomy" id="240206"/>
    <lineage>
        <taxon>Eukaryota</taxon>
        <taxon>Metazoa</taxon>
        <taxon>Chordata</taxon>
        <taxon>Craniata</taxon>
        <taxon>Vertebrata</taxon>
        <taxon>Euteleostomi</taxon>
        <taxon>Archelosauria</taxon>
        <taxon>Archosauria</taxon>
        <taxon>Dinosauria</taxon>
        <taxon>Saurischia</taxon>
        <taxon>Theropoda</taxon>
        <taxon>Coelurosauria</taxon>
        <taxon>Aves</taxon>
        <taxon>Neognathae</taxon>
        <taxon>Neoaves</taxon>
        <taxon>Columbimorphae</taxon>
        <taxon>Pterocliformes</taxon>
        <taxon>Pteroclidae</taxon>
        <taxon>Pterocles</taxon>
    </lineage>
</organism>
<evidence type="ECO:0000256" key="21">
    <source>
        <dbReference type="ARBA" id="ARBA00048041"/>
    </source>
</evidence>
<dbReference type="EMBL" id="KL243360">
    <property type="protein sequence ID" value="KFV13189.1"/>
    <property type="molecule type" value="Genomic_DNA"/>
</dbReference>
<evidence type="ECO:0000256" key="12">
    <source>
        <dbReference type="ARBA" id="ARBA00023033"/>
    </source>
</evidence>
<comment type="catalytic activity">
    <reaction evidence="21">
        <text>hypotaurine + NADPH + O2 + H(+) = taurine + NADP(+) + H2O</text>
        <dbReference type="Rhea" id="RHEA:69819"/>
        <dbReference type="ChEBI" id="CHEBI:15377"/>
        <dbReference type="ChEBI" id="CHEBI:15378"/>
        <dbReference type="ChEBI" id="CHEBI:15379"/>
        <dbReference type="ChEBI" id="CHEBI:57783"/>
        <dbReference type="ChEBI" id="CHEBI:57853"/>
        <dbReference type="ChEBI" id="CHEBI:58349"/>
        <dbReference type="ChEBI" id="CHEBI:507393"/>
        <dbReference type="EC" id="1.14.13.8"/>
    </reaction>
    <physiologicalReaction direction="left-to-right" evidence="21">
        <dbReference type="Rhea" id="RHEA:69820"/>
    </physiologicalReaction>
</comment>
<comment type="cofactor">
    <cofactor evidence="1">
        <name>FAD</name>
        <dbReference type="ChEBI" id="CHEBI:57692"/>
    </cofactor>
</comment>
<keyword evidence="7" id="KW-0256">Endoplasmic reticulum</keyword>
<keyword evidence="5" id="KW-0285">Flavoprotein</keyword>
<dbReference type="SUPFAM" id="SSF51905">
    <property type="entry name" value="FAD/NAD(P)-binding domain"/>
    <property type="match status" value="2"/>
</dbReference>
<dbReference type="Gene3D" id="3.50.50.60">
    <property type="entry name" value="FAD/NAD(P)-binding domain"/>
    <property type="match status" value="3"/>
</dbReference>
<evidence type="ECO:0000256" key="11">
    <source>
        <dbReference type="ARBA" id="ARBA00023002"/>
    </source>
</evidence>
<evidence type="ECO:0000256" key="13">
    <source>
        <dbReference type="ARBA" id="ARBA00023136"/>
    </source>
</evidence>
<dbReference type="InterPro" id="IPR036188">
    <property type="entry name" value="FAD/NAD-bd_sf"/>
</dbReference>
<dbReference type="InterPro" id="IPR002253">
    <property type="entry name" value="Flavin_mOase_1"/>
</dbReference>
<evidence type="ECO:0000313" key="25">
    <source>
        <dbReference type="Proteomes" id="UP000053149"/>
    </source>
</evidence>
<dbReference type="GO" id="GO:0050661">
    <property type="term" value="F:NADP binding"/>
    <property type="evidence" value="ECO:0007669"/>
    <property type="project" value="InterPro"/>
</dbReference>
<evidence type="ECO:0000256" key="5">
    <source>
        <dbReference type="ARBA" id="ARBA00022630"/>
    </source>
</evidence>
<dbReference type="PANTHER" id="PTHR23023">
    <property type="entry name" value="DIMETHYLANILINE MONOOXYGENASE"/>
    <property type="match status" value="1"/>
</dbReference>
<reference evidence="24 25" key="1">
    <citation type="submission" date="2014-04" db="EMBL/GenBank/DDBJ databases">
        <title>Genome evolution of avian class.</title>
        <authorList>
            <person name="Zhang G."/>
            <person name="Li C."/>
        </authorList>
    </citation>
    <scope>NUCLEOTIDE SEQUENCE [LARGE SCALE GENOMIC DNA]</scope>
    <source>
        <strain evidence="24">BGI_N339</strain>
    </source>
</reference>
<evidence type="ECO:0000256" key="23">
    <source>
        <dbReference type="ARBA" id="ARBA00049443"/>
    </source>
</evidence>
<dbReference type="EC" id="1.14.13.8" evidence="4"/>
<evidence type="ECO:0000256" key="17">
    <source>
        <dbReference type="ARBA" id="ARBA00034554"/>
    </source>
</evidence>
<protein>
    <recommendedName>
        <fullName evidence="16">Flavin-containing monooxygenase 1</fullName>
        <ecNumber evidence="15">1.14.13.148</ecNumber>
        <ecNumber evidence="4">1.14.13.8</ecNumber>
    </recommendedName>
    <alternativeName>
        <fullName evidence="18">Dimethylaniline monooxygenase [N-oxide-forming] 1</fullName>
    </alternativeName>
    <alternativeName>
        <fullName evidence="14">Dimethylaniline oxidase 1</fullName>
    </alternativeName>
    <alternativeName>
        <fullName evidence="17">Trimethylamine monooxygenase</fullName>
    </alternativeName>
</protein>
<evidence type="ECO:0000256" key="22">
    <source>
        <dbReference type="ARBA" id="ARBA00048088"/>
    </source>
</evidence>
<comment type="catalytic activity">
    <reaction evidence="23">
        <text>N,N-dimethylaniline + NADPH + O2 + H(+) = N,N-dimethylaniline N-oxide + NADP(+) + H2O</text>
        <dbReference type="Rhea" id="RHEA:24468"/>
        <dbReference type="ChEBI" id="CHEBI:15377"/>
        <dbReference type="ChEBI" id="CHEBI:15378"/>
        <dbReference type="ChEBI" id="CHEBI:15379"/>
        <dbReference type="ChEBI" id="CHEBI:16269"/>
        <dbReference type="ChEBI" id="CHEBI:17735"/>
        <dbReference type="ChEBI" id="CHEBI:57783"/>
        <dbReference type="ChEBI" id="CHEBI:58349"/>
        <dbReference type="EC" id="1.14.13.8"/>
    </reaction>
    <physiologicalReaction direction="left-to-right" evidence="23">
        <dbReference type="Rhea" id="RHEA:24469"/>
    </physiologicalReaction>
</comment>
<dbReference type="InterPro" id="IPR050346">
    <property type="entry name" value="FMO-like"/>
</dbReference>
<keyword evidence="9" id="KW-0521">NADP</keyword>
<dbReference type="GO" id="GO:0034899">
    <property type="term" value="F:trimethylamine monooxygenase activity"/>
    <property type="evidence" value="ECO:0007669"/>
    <property type="project" value="UniProtKB-EC"/>
</dbReference>
<evidence type="ECO:0000256" key="10">
    <source>
        <dbReference type="ARBA" id="ARBA00022989"/>
    </source>
</evidence>
<evidence type="ECO:0000256" key="2">
    <source>
        <dbReference type="ARBA" id="ARBA00004389"/>
    </source>
</evidence>
<dbReference type="PRINTS" id="PR00370">
    <property type="entry name" value="FMOXYGENASE"/>
</dbReference>
<comment type="catalytic activity">
    <reaction evidence="22">
        <text>trimethylamine + NADPH + O2 = trimethylamine N-oxide + NADP(+) + H2O</text>
        <dbReference type="Rhea" id="RHEA:31979"/>
        <dbReference type="ChEBI" id="CHEBI:15377"/>
        <dbReference type="ChEBI" id="CHEBI:15379"/>
        <dbReference type="ChEBI" id="CHEBI:15724"/>
        <dbReference type="ChEBI" id="CHEBI:57783"/>
        <dbReference type="ChEBI" id="CHEBI:58349"/>
        <dbReference type="ChEBI" id="CHEBI:58389"/>
        <dbReference type="EC" id="1.14.13.148"/>
    </reaction>
    <physiologicalReaction direction="left-to-right" evidence="22">
        <dbReference type="Rhea" id="RHEA:31980"/>
    </physiologicalReaction>
</comment>
<evidence type="ECO:0000256" key="7">
    <source>
        <dbReference type="ARBA" id="ARBA00022824"/>
    </source>
</evidence>
<keyword evidence="6" id="KW-0812">Transmembrane</keyword>
<dbReference type="Proteomes" id="UP000053149">
    <property type="component" value="Unassembled WGS sequence"/>
</dbReference>
<dbReference type="PIRSF" id="PIRSF000332">
    <property type="entry name" value="FMO"/>
    <property type="match status" value="1"/>
</dbReference>
<evidence type="ECO:0000256" key="3">
    <source>
        <dbReference type="ARBA" id="ARBA00009183"/>
    </source>
</evidence>
<gene>
    <name evidence="24" type="ORF">N339_01393</name>
</gene>
<keyword evidence="13" id="KW-0472">Membrane</keyword>
<evidence type="ECO:0000256" key="18">
    <source>
        <dbReference type="ARBA" id="ARBA00034561"/>
    </source>
</evidence>
<evidence type="ECO:0000256" key="14">
    <source>
        <dbReference type="ARBA" id="ARBA00029725"/>
    </source>
</evidence>
<evidence type="ECO:0000313" key="24">
    <source>
        <dbReference type="EMBL" id="KFV13189.1"/>
    </source>
</evidence>
<keyword evidence="12 24" id="KW-0503">Monooxygenase</keyword>
<evidence type="ECO:0000256" key="4">
    <source>
        <dbReference type="ARBA" id="ARBA00012850"/>
    </source>
</evidence>
<dbReference type="EC" id="1.14.13.148" evidence="15"/>
<keyword evidence="25" id="KW-1185">Reference proteome</keyword>
<dbReference type="InterPro" id="IPR000960">
    <property type="entry name" value="Flavin_mOase"/>
</dbReference>
<comment type="subcellular location">
    <subcellularLocation>
        <location evidence="2">Endoplasmic reticulum membrane</location>
        <topology evidence="2">Single-pass membrane protein</topology>
    </subcellularLocation>
</comment>